<sequence length="546" mass="61610">MATSQWTEVEAFAAVVEQAVRAALGGRRVDPETFRELLMEGQLAVYDALQQIAPVTADIHQQVFRVVYRHIRRILPNYLPQTAALPDDEGRAASEGELTAGRGLTEPQAERLTPLVMAVLLASAPPSERLYVLHTLLDWDKPPRYSQTRLRHRWAKLDWMRLLTGHGRPSERQELFALLCAHAQRGNDRERELAGFALAVLSVQDAAPMTTLTADAVAALLHSPHPVHQLLGLWVTLAQQKGAWLSQWLQSLDFSVMGTVLESRYTRPKDCLCLAPCSHYYPPDHLQVVPDGATVAVVVEGLTQVAQAGRQRLTWTVRWRGRLLAKVAGLYARCLPEILSVFHDVPSHRFSAMLQTIAWARADPQKASEQATEWLPKGTTLLERILRGLRSPEPMERSAALYAARGLPADERLVALRHGLKDGLVFVRFAALRPLDDGNAYTDMERELLTPHEHKHFLHRCILNTMARADLERALEIAKRIYLGREKEMWKKDAWLRHDAGYLLLEGVVRLGRRDLLETFHQVIAYEPHPSPFVLLPAVQALRLED</sequence>
<organism evidence="1 2">
    <name type="scientific">Candidatus Fervidibacter japonicus</name>
    <dbReference type="NCBI Taxonomy" id="2035412"/>
    <lineage>
        <taxon>Bacteria</taxon>
        <taxon>Candidatus Fervidibacterota</taxon>
        <taxon>Candidatus Fervidibacter</taxon>
    </lineage>
</organism>
<evidence type="ECO:0000313" key="1">
    <source>
        <dbReference type="EMBL" id="GBC99105.1"/>
    </source>
</evidence>
<name>A0A2H5XD58_9BACT</name>
<dbReference type="AlphaFoldDB" id="A0A2H5XD58"/>
<evidence type="ECO:0000313" key="2">
    <source>
        <dbReference type="Proteomes" id="UP000236173"/>
    </source>
</evidence>
<reference evidence="2" key="1">
    <citation type="submission" date="2017-09" db="EMBL/GenBank/DDBJ databases">
        <title>Metaegenomics of thermophilic ammonia-oxidizing enrichment culture.</title>
        <authorList>
            <person name="Kato S."/>
            <person name="Suzuki K."/>
        </authorList>
    </citation>
    <scope>NUCLEOTIDE SEQUENCE [LARGE SCALE GENOMIC DNA]</scope>
</reference>
<gene>
    <name evidence="1" type="ORF">HRbin17_01626</name>
</gene>
<comment type="caution">
    <text evidence="1">The sequence shown here is derived from an EMBL/GenBank/DDBJ whole genome shotgun (WGS) entry which is preliminary data.</text>
</comment>
<proteinExistence type="predicted"/>
<protein>
    <submittedName>
        <fullName evidence="1">Uncharacterized protein</fullName>
    </submittedName>
</protein>
<accession>A0A2H5XD58</accession>
<dbReference type="Proteomes" id="UP000236173">
    <property type="component" value="Unassembled WGS sequence"/>
</dbReference>
<dbReference type="EMBL" id="BEHT01000021">
    <property type="protein sequence ID" value="GBC99105.1"/>
    <property type="molecule type" value="Genomic_DNA"/>
</dbReference>